<protein>
    <submittedName>
        <fullName evidence="2">Type II toxin-antitoxin system Phd/YefM family antitoxin</fullName>
    </submittedName>
</protein>
<dbReference type="AlphaFoldDB" id="A0A8J6NRK2"/>
<dbReference type="InterPro" id="IPR036165">
    <property type="entry name" value="YefM-like_sf"/>
</dbReference>
<comment type="caution">
    <text evidence="2">The sequence shown here is derived from an EMBL/GenBank/DDBJ whole genome shotgun (WGS) entry which is preliminary data.</text>
</comment>
<sequence length="78" mass="9007">MALEITPTELRKNLYKLLDQVLESGNPIEIKRKGKRLLITPTEPEPKLAKLESHPDCLVGDPEDFVHMDWSKEWSPKI</sequence>
<comment type="similarity">
    <text evidence="1">Belongs to the phD/YefM antitoxin family.</text>
</comment>
<evidence type="ECO:0000256" key="1">
    <source>
        <dbReference type="ARBA" id="ARBA00009981"/>
    </source>
</evidence>
<dbReference type="Proteomes" id="UP000603434">
    <property type="component" value="Unassembled WGS sequence"/>
</dbReference>
<proteinExistence type="inferred from homology"/>
<accession>A0A8J6NRK2</accession>
<evidence type="ECO:0000313" key="2">
    <source>
        <dbReference type="EMBL" id="MBC8361796.1"/>
    </source>
</evidence>
<organism evidence="2 3">
    <name type="scientific">Candidatus Desulfatibia profunda</name>
    <dbReference type="NCBI Taxonomy" id="2841695"/>
    <lineage>
        <taxon>Bacteria</taxon>
        <taxon>Pseudomonadati</taxon>
        <taxon>Thermodesulfobacteriota</taxon>
        <taxon>Desulfobacteria</taxon>
        <taxon>Desulfobacterales</taxon>
        <taxon>Desulfobacterales incertae sedis</taxon>
        <taxon>Candidatus Desulfatibia</taxon>
    </lineage>
</organism>
<gene>
    <name evidence="2" type="ORF">H8E23_10390</name>
</gene>
<dbReference type="EMBL" id="JACNJH010000152">
    <property type="protein sequence ID" value="MBC8361796.1"/>
    <property type="molecule type" value="Genomic_DNA"/>
</dbReference>
<dbReference type="Gene3D" id="3.40.1620.10">
    <property type="entry name" value="YefM-like domain"/>
    <property type="match status" value="1"/>
</dbReference>
<reference evidence="2 3" key="1">
    <citation type="submission" date="2020-08" db="EMBL/GenBank/DDBJ databases">
        <title>Bridging the membrane lipid divide: bacteria of the FCB group superphylum have the potential to synthesize archaeal ether lipids.</title>
        <authorList>
            <person name="Villanueva L."/>
            <person name="Von Meijenfeldt F.A.B."/>
            <person name="Westbye A.B."/>
            <person name="Yadav S."/>
            <person name="Hopmans E.C."/>
            <person name="Dutilh B.E."/>
            <person name="Sinninghe Damste J.S."/>
        </authorList>
    </citation>
    <scope>NUCLEOTIDE SEQUENCE [LARGE SCALE GENOMIC DNA]</scope>
    <source>
        <strain evidence="2">NIOZ-UU30</strain>
    </source>
</reference>
<evidence type="ECO:0000313" key="3">
    <source>
        <dbReference type="Proteomes" id="UP000603434"/>
    </source>
</evidence>
<dbReference type="SUPFAM" id="SSF143120">
    <property type="entry name" value="YefM-like"/>
    <property type="match status" value="1"/>
</dbReference>
<name>A0A8J6NRK2_9BACT</name>